<dbReference type="HOGENOM" id="CLU_084490_1_0_4"/>
<evidence type="ECO:0000259" key="1">
    <source>
        <dbReference type="Pfam" id="PF13091"/>
    </source>
</evidence>
<accession>A0A060NQK5</accession>
<protein>
    <recommendedName>
        <fullName evidence="1">Phospholipase D-like domain-containing protein</fullName>
    </recommendedName>
</protein>
<dbReference type="CDD" id="cd09176">
    <property type="entry name" value="PLDc_unchar6"/>
    <property type="match status" value="1"/>
</dbReference>
<dbReference type="InterPro" id="IPR059166">
    <property type="entry name" value="PLD-like_cat"/>
</dbReference>
<dbReference type="AlphaFoldDB" id="A0A060NQK5"/>
<sequence length="230" mass="26728">MAKFLNTSATNYFLEELIKDAKDRLILISPFLKLNDKMKELLADKNRLKIDVRIVYGKSELQPEEINWLKELTYIRTSFCKNLHAKCYLNEELCIITSLNLYEFSQVNNNEMSVLIRRSGDAELYKEAYEEAQRIIRISDEVRITLERVAHESENKPETEESFEKLTSSKLAQKLGMKTNEFVEKLVAAGHLEARDEKHYLTAKGKEAGGEFRVSPKFGTYFLWPASFKL</sequence>
<proteinExistence type="predicted"/>
<organism evidence="2 3">
    <name type="scientific">Serpentinimonas raichei</name>
    <dbReference type="NCBI Taxonomy" id="1458425"/>
    <lineage>
        <taxon>Bacteria</taxon>
        <taxon>Pseudomonadati</taxon>
        <taxon>Pseudomonadota</taxon>
        <taxon>Betaproteobacteria</taxon>
        <taxon>Burkholderiales</taxon>
        <taxon>Comamonadaceae</taxon>
        <taxon>Serpentinimonas</taxon>
    </lineage>
</organism>
<feature type="domain" description="Phospholipase D-like" evidence="1">
    <location>
        <begin position="15"/>
        <end position="128"/>
    </location>
</feature>
<dbReference type="Pfam" id="PF13091">
    <property type="entry name" value="PLDc_2"/>
    <property type="match status" value="1"/>
</dbReference>
<dbReference type="Proteomes" id="UP000067461">
    <property type="component" value="Chromosome"/>
</dbReference>
<gene>
    <name evidence="2" type="ORF">SRAA_1345</name>
</gene>
<reference evidence="2 3" key="1">
    <citation type="journal article" date="2014" name="Nat. Commun.">
        <title>Physiological and genomic features of highly alkaliphilic hydrogen-utilizing Betaproteobacteria from a continental serpentinizing site.</title>
        <authorList>
            <person name="Suzuki S."/>
            <person name="Kuenen J.G."/>
            <person name="Schipper K."/>
            <person name="van der Velde S."/>
            <person name="Ishii S."/>
            <person name="Wu A."/>
            <person name="Sorokin D.Y."/>
            <person name="Tenney A."/>
            <person name="Meng X.Y."/>
            <person name="Morrill P.L."/>
            <person name="Kamagata Y."/>
            <person name="Muyzer G."/>
            <person name="Nealson K.H."/>
        </authorList>
    </citation>
    <scope>NUCLEOTIDE SEQUENCE [LARGE SCALE GENOMIC DNA]</scope>
    <source>
        <strain evidence="2 3">A1</strain>
    </source>
</reference>
<dbReference type="EMBL" id="AP014568">
    <property type="protein sequence ID" value="BAO81199.1"/>
    <property type="molecule type" value="Genomic_DNA"/>
</dbReference>
<evidence type="ECO:0000313" key="2">
    <source>
        <dbReference type="EMBL" id="BAO81199.1"/>
    </source>
</evidence>
<dbReference type="Gene3D" id="3.30.870.10">
    <property type="entry name" value="Endonuclease Chain A"/>
    <property type="match status" value="1"/>
</dbReference>
<dbReference type="RefSeq" id="WP_045531614.1">
    <property type="nucleotide sequence ID" value="NZ_AP014568.1"/>
</dbReference>
<keyword evidence="3" id="KW-1185">Reference proteome</keyword>
<dbReference type="OrthoDB" id="5500241at2"/>
<dbReference type="SUPFAM" id="SSF56024">
    <property type="entry name" value="Phospholipase D/nuclease"/>
    <property type="match status" value="1"/>
</dbReference>
<evidence type="ECO:0000313" key="3">
    <source>
        <dbReference type="Proteomes" id="UP000067461"/>
    </source>
</evidence>
<dbReference type="KEGG" id="cbaa:SRAA_1345"/>
<dbReference type="STRING" id="1458425.SRAA_1345"/>
<name>A0A060NQK5_9BURK</name>
<dbReference type="InterPro" id="IPR025202">
    <property type="entry name" value="PLD-like_dom"/>
</dbReference>